<comment type="caution">
    <text evidence="14">The sequence shown here is derived from an EMBL/GenBank/DDBJ whole genome shotgun (WGS) entry which is preliminary data.</text>
</comment>
<dbReference type="PROSITE" id="PS50905">
    <property type="entry name" value="FERRITIN_LIKE"/>
    <property type="match status" value="1"/>
</dbReference>
<dbReference type="Gene3D" id="1.20.1260.10">
    <property type="match status" value="1"/>
</dbReference>
<dbReference type="OrthoDB" id="9800505at2"/>
<dbReference type="PANTHER" id="PTHR30295:SF9">
    <property type="entry name" value="BACTERIOFERRITIN"/>
    <property type="match status" value="1"/>
</dbReference>
<dbReference type="GO" id="GO:0140315">
    <property type="term" value="F:iron ion sequestering activity"/>
    <property type="evidence" value="ECO:0007669"/>
    <property type="project" value="UniProtKB-ARBA"/>
</dbReference>
<name>A0A177NIC4_9GAMM</name>
<feature type="binding site" evidence="11">
    <location>
        <position position="54"/>
    </location>
    <ligand>
        <name>Fe cation</name>
        <dbReference type="ChEBI" id="CHEBI:24875"/>
        <label>1</label>
    </ligand>
</feature>
<evidence type="ECO:0000256" key="4">
    <source>
        <dbReference type="ARBA" id="ARBA00022496"/>
    </source>
</evidence>
<keyword evidence="12" id="KW-0349">Heme</keyword>
<feature type="binding site" evidence="11">
    <location>
        <position position="50"/>
    </location>
    <ligand>
        <name>Fe cation</name>
        <dbReference type="ChEBI" id="CHEBI:24875"/>
        <label>3</label>
    </ligand>
</feature>
<keyword evidence="5 10" id="KW-0479">Metal-binding</keyword>
<evidence type="ECO:0000256" key="11">
    <source>
        <dbReference type="PIRSR" id="PIRSR002560-1"/>
    </source>
</evidence>
<evidence type="ECO:0000256" key="7">
    <source>
        <dbReference type="ARBA" id="ARBA00023004"/>
    </source>
</evidence>
<feature type="binding site" evidence="11">
    <location>
        <position position="46"/>
    </location>
    <ligand>
        <name>Fe cation</name>
        <dbReference type="ChEBI" id="CHEBI:24875"/>
        <label>3</label>
    </ligand>
</feature>
<accession>A0A177NIC4</accession>
<feature type="binding site" evidence="11">
    <location>
        <position position="94"/>
    </location>
    <ligand>
        <name>Fe cation</name>
        <dbReference type="ChEBI" id="CHEBI:24875"/>
        <label>2</label>
    </ligand>
</feature>
<dbReference type="STRING" id="702114.A1355_08520"/>
<evidence type="ECO:0000256" key="6">
    <source>
        <dbReference type="ARBA" id="ARBA00023002"/>
    </source>
</evidence>
<keyword evidence="7 10" id="KW-0408">Iron</keyword>
<feature type="binding site" evidence="11">
    <location>
        <position position="51"/>
    </location>
    <ligand>
        <name>Fe cation</name>
        <dbReference type="ChEBI" id="CHEBI:24875"/>
        <label>1</label>
    </ligand>
</feature>
<dbReference type="InterPro" id="IPR012347">
    <property type="entry name" value="Ferritin-like"/>
</dbReference>
<dbReference type="FunFam" id="1.20.1260.10:FF:000005">
    <property type="entry name" value="Bacterioferritin"/>
    <property type="match status" value="1"/>
</dbReference>
<dbReference type="PANTHER" id="PTHR30295">
    <property type="entry name" value="BACTERIOFERRITIN"/>
    <property type="match status" value="1"/>
</dbReference>
<keyword evidence="4" id="KW-0410">Iron transport</keyword>
<evidence type="ECO:0000256" key="8">
    <source>
        <dbReference type="ARBA" id="ARBA00023065"/>
    </source>
</evidence>
<evidence type="ECO:0000256" key="9">
    <source>
        <dbReference type="ARBA" id="ARBA00036243"/>
    </source>
</evidence>
<dbReference type="Proteomes" id="UP000077628">
    <property type="component" value="Unassembled WGS sequence"/>
</dbReference>
<sequence length="155" mass="17897">MQGDKQVIDYLNELLAGELTAIDQYFVHSRMYQNWGLHKLYERIAHEVQDETNHADALIKRILFLEGTPNLSKRDPLLVGATVPEMLKNDLAVEISVVGALRKVIAYCESVRDYQTREILEVMLDDTEEDHAHWLEQQLGLIQMVGLENYLQSQM</sequence>
<evidence type="ECO:0000259" key="13">
    <source>
        <dbReference type="PROSITE" id="PS50905"/>
    </source>
</evidence>
<keyword evidence="8" id="KW-0406">Ion transport</keyword>
<proteinExistence type="inferred from homology"/>
<dbReference type="GO" id="GO:0006879">
    <property type="term" value="P:intracellular iron ion homeostasis"/>
    <property type="evidence" value="ECO:0007669"/>
    <property type="project" value="UniProtKB-KW"/>
</dbReference>
<dbReference type="GO" id="GO:0005829">
    <property type="term" value="C:cytosol"/>
    <property type="evidence" value="ECO:0007669"/>
    <property type="project" value="TreeGrafter"/>
</dbReference>
<dbReference type="NCBIfam" id="TIGR00754">
    <property type="entry name" value="bfr"/>
    <property type="match status" value="1"/>
</dbReference>
<dbReference type="PIRSF" id="PIRSF002560">
    <property type="entry name" value="Bacterioferritin"/>
    <property type="match status" value="1"/>
</dbReference>
<comment type="similarity">
    <text evidence="1 10 12">Belongs to the bacterioferritin family.</text>
</comment>
<dbReference type="Pfam" id="PF00210">
    <property type="entry name" value="Ferritin"/>
    <property type="match status" value="1"/>
</dbReference>
<evidence type="ECO:0000256" key="10">
    <source>
        <dbReference type="PIRNR" id="PIRNR002560"/>
    </source>
</evidence>
<reference evidence="15" key="1">
    <citation type="submission" date="2016-03" db="EMBL/GenBank/DDBJ databases">
        <authorList>
            <person name="Heylen K."/>
            <person name="De Vos P."/>
            <person name="Vekeman B."/>
        </authorList>
    </citation>
    <scope>NUCLEOTIDE SEQUENCE [LARGE SCALE GENOMIC DNA]</scope>
    <source>
        <strain evidence="15">R-45383</strain>
    </source>
</reference>
<evidence type="ECO:0000313" key="15">
    <source>
        <dbReference type="Proteomes" id="UP000077628"/>
    </source>
</evidence>
<dbReference type="GO" id="GO:0020037">
    <property type="term" value="F:heme binding"/>
    <property type="evidence" value="ECO:0007669"/>
    <property type="project" value="TreeGrafter"/>
</dbReference>
<dbReference type="InterPro" id="IPR009078">
    <property type="entry name" value="Ferritin-like_SF"/>
</dbReference>
<evidence type="ECO:0000256" key="12">
    <source>
        <dbReference type="RuleBase" id="RU000623"/>
    </source>
</evidence>
<dbReference type="GO" id="GO:0006826">
    <property type="term" value="P:iron ion transport"/>
    <property type="evidence" value="ECO:0007669"/>
    <property type="project" value="UniProtKB-KW"/>
</dbReference>
<evidence type="ECO:0000256" key="3">
    <source>
        <dbReference type="ARBA" id="ARBA00022448"/>
    </source>
</evidence>
<dbReference type="PROSITE" id="PS00549">
    <property type="entry name" value="BACTERIOFERRITIN"/>
    <property type="match status" value="1"/>
</dbReference>
<comment type="function">
    <text evidence="10">Iron-storage protein, whose ferroxidase center binds Fe(2+), oxidizes it using dioxygen to Fe(3+), and participates in the subsequent Fe(3+) oxide mineral core formation within the central cavity of the BFR protein shell.</text>
</comment>
<dbReference type="EMBL" id="LUUK01000179">
    <property type="protein sequence ID" value="OAI17203.1"/>
    <property type="molecule type" value="Genomic_DNA"/>
</dbReference>
<feature type="domain" description="Ferritin-like diiron" evidence="13">
    <location>
        <begin position="1"/>
        <end position="146"/>
    </location>
</feature>
<dbReference type="InterPro" id="IPR009040">
    <property type="entry name" value="Ferritin-like_diiron"/>
</dbReference>
<dbReference type="RefSeq" id="WP_064029745.1">
    <property type="nucleotide sequence ID" value="NZ_LUUK01000179.1"/>
</dbReference>
<feature type="binding site" evidence="11">
    <location>
        <position position="131"/>
    </location>
    <ligand>
        <name>Fe cation</name>
        <dbReference type="ChEBI" id="CHEBI:24875"/>
        <label>2</label>
    </ligand>
</feature>
<dbReference type="InterPro" id="IPR002024">
    <property type="entry name" value="Bacterioferritin"/>
</dbReference>
<organism evidence="14 15">
    <name type="scientific">Methylomonas koyamae</name>
    <dbReference type="NCBI Taxonomy" id="702114"/>
    <lineage>
        <taxon>Bacteria</taxon>
        <taxon>Pseudomonadati</taxon>
        <taxon>Pseudomonadota</taxon>
        <taxon>Gammaproteobacteria</taxon>
        <taxon>Methylococcales</taxon>
        <taxon>Methylococcaceae</taxon>
        <taxon>Methylomonas</taxon>
    </lineage>
</organism>
<keyword evidence="6" id="KW-0560">Oxidoreductase</keyword>
<gene>
    <name evidence="14" type="ORF">A1355_08520</name>
</gene>
<dbReference type="InterPro" id="IPR008331">
    <property type="entry name" value="Ferritin_DPS_dom"/>
</dbReference>
<feature type="binding site" evidence="11">
    <location>
        <position position="51"/>
    </location>
    <ligand>
        <name>Fe cation</name>
        <dbReference type="ChEBI" id="CHEBI:24875"/>
        <label>2</label>
    </ligand>
</feature>
<comment type="catalytic activity">
    <reaction evidence="10">
        <text>4 Fe(2+) + O2 + 4 H(+) = 4 Fe(3+) + 2 H2O</text>
        <dbReference type="Rhea" id="RHEA:11148"/>
        <dbReference type="ChEBI" id="CHEBI:15377"/>
        <dbReference type="ChEBI" id="CHEBI:15378"/>
        <dbReference type="ChEBI" id="CHEBI:15379"/>
        <dbReference type="ChEBI" id="CHEBI:29033"/>
        <dbReference type="ChEBI" id="CHEBI:29034"/>
        <dbReference type="EC" id="1.16.3.1"/>
    </reaction>
</comment>
<keyword evidence="15" id="KW-1185">Reference proteome</keyword>
<evidence type="ECO:0000256" key="2">
    <source>
        <dbReference type="ARBA" id="ARBA00022434"/>
    </source>
</evidence>
<protein>
    <recommendedName>
        <fullName evidence="10 12">Bacterioferritin</fullName>
        <ecNumber evidence="10">1.16.3.1</ecNumber>
    </recommendedName>
</protein>
<keyword evidence="3" id="KW-0813">Transport</keyword>
<feature type="binding site" evidence="11">
    <location>
        <position position="128"/>
    </location>
    <ligand>
        <name>Fe cation</name>
        <dbReference type="ChEBI" id="CHEBI:24875"/>
        <label>2</label>
    </ligand>
</feature>
<dbReference type="GO" id="GO:0004322">
    <property type="term" value="F:ferroxidase activity"/>
    <property type="evidence" value="ECO:0007669"/>
    <property type="project" value="UniProtKB-EC"/>
</dbReference>
<dbReference type="PRINTS" id="PR00601">
    <property type="entry name" value="BACFERRITIN"/>
</dbReference>
<comment type="catalytic activity">
    <reaction evidence="9">
        <text>Fe(2+)(in) = Fe(2+)(out)</text>
        <dbReference type="Rhea" id="RHEA:28486"/>
        <dbReference type="ChEBI" id="CHEBI:29033"/>
    </reaction>
</comment>
<dbReference type="SUPFAM" id="SSF47240">
    <property type="entry name" value="Ferritin-like"/>
    <property type="match status" value="1"/>
</dbReference>
<evidence type="ECO:0000256" key="5">
    <source>
        <dbReference type="ARBA" id="ARBA00022723"/>
    </source>
</evidence>
<keyword evidence="2 10" id="KW-0409">Iron storage</keyword>
<evidence type="ECO:0000256" key="1">
    <source>
        <dbReference type="ARBA" id="ARBA00008093"/>
    </source>
</evidence>
<feature type="binding site" evidence="11">
    <location>
        <position position="18"/>
    </location>
    <ligand>
        <name>Fe cation</name>
        <dbReference type="ChEBI" id="CHEBI:24875"/>
        <label>1</label>
    </ligand>
</feature>
<dbReference type="AlphaFoldDB" id="A0A177NIC4"/>
<evidence type="ECO:0000313" key="14">
    <source>
        <dbReference type="EMBL" id="OAI17203.1"/>
    </source>
</evidence>
<feature type="binding site" evidence="11">
    <location>
        <position position="128"/>
    </location>
    <ligand>
        <name>Fe cation</name>
        <dbReference type="ChEBI" id="CHEBI:24875"/>
        <label>1</label>
    </ligand>
</feature>
<dbReference type="CDD" id="cd00907">
    <property type="entry name" value="Bacterioferritin"/>
    <property type="match status" value="1"/>
</dbReference>
<dbReference type="GO" id="GO:0008199">
    <property type="term" value="F:ferric iron binding"/>
    <property type="evidence" value="ECO:0007669"/>
    <property type="project" value="InterPro"/>
</dbReference>
<dbReference type="EC" id="1.16.3.1" evidence="10"/>